<evidence type="ECO:0000313" key="6">
    <source>
        <dbReference type="Proteomes" id="UP000504637"/>
    </source>
</evidence>
<feature type="repeat" description="ANK" evidence="2">
    <location>
        <begin position="1146"/>
        <end position="1178"/>
    </location>
</feature>
<dbReference type="RefSeq" id="XP_033464631.1">
    <property type="nucleotide sequence ID" value="XM_033607232.1"/>
</dbReference>
<evidence type="ECO:0008006" key="8">
    <source>
        <dbReference type="Google" id="ProtNLM"/>
    </source>
</evidence>
<dbReference type="PROSITE" id="PS50088">
    <property type="entry name" value="ANK_REPEAT"/>
    <property type="match status" value="5"/>
</dbReference>
<dbReference type="OrthoDB" id="1577640at2759"/>
<feature type="repeat" description="ANK" evidence="2">
    <location>
        <begin position="1079"/>
        <end position="1111"/>
    </location>
</feature>
<dbReference type="InterPro" id="IPR036770">
    <property type="entry name" value="Ankyrin_rpt-contain_sf"/>
</dbReference>
<keyword evidence="2" id="KW-0040">ANK repeat</keyword>
<dbReference type="SUPFAM" id="SSF53167">
    <property type="entry name" value="Purine and uridine phosphorylases"/>
    <property type="match status" value="1"/>
</dbReference>
<dbReference type="InterPro" id="IPR000845">
    <property type="entry name" value="Nucleoside_phosphorylase_d"/>
</dbReference>
<dbReference type="Gene3D" id="1.25.40.20">
    <property type="entry name" value="Ankyrin repeat-containing domain"/>
    <property type="match status" value="4"/>
</dbReference>
<organism evidence="7">
    <name type="scientific">Dissoconium aciculare CBS 342.82</name>
    <dbReference type="NCBI Taxonomy" id="1314786"/>
    <lineage>
        <taxon>Eukaryota</taxon>
        <taxon>Fungi</taxon>
        <taxon>Dikarya</taxon>
        <taxon>Ascomycota</taxon>
        <taxon>Pezizomycotina</taxon>
        <taxon>Dothideomycetes</taxon>
        <taxon>Dothideomycetidae</taxon>
        <taxon>Mycosphaerellales</taxon>
        <taxon>Dissoconiaceae</taxon>
        <taxon>Dissoconium</taxon>
    </lineage>
</organism>
<name>A0A6J3MI55_9PEZI</name>
<feature type="domain" description="Nucleoside phosphorylase" evidence="4">
    <location>
        <begin position="21"/>
        <end position="314"/>
    </location>
</feature>
<dbReference type="SUPFAM" id="SSF48403">
    <property type="entry name" value="Ankyrin repeat"/>
    <property type="match status" value="1"/>
</dbReference>
<sequence>MGTKMFDSKAYTVGWVSAIRPEFTAARQFLDEEYECPAQDKTDNNVYTVGRIGKHKVVLATLPAQEYGTASAATVVRDMVRSFPNIRIGLMVGIAGGAPTRKSDIRLGDVVIGSPDSSCGTRHGGVFQYDFGKTIQNREFTPTGFLNQPPTLLRSAVAVLRSHIEESGLPIKATINEIIERKPRLKKHYSRPADETDILYTSSFLHQLDDQCCQSGFQIESHTVRRRERTEDEDDPAFHYGTIASANQLMKDAVIRDRLAEREGVLCFEMESAGLMNHFPCLVIRGICDYSDTHKNKAWQGFAAMAAAAYAKALLSRIAADKVELETKVAESLSSIQEDVSNIKSGFEKTQELETLRMEQKAAKKVQEWYCQVDAQDHHDDIRSRQPLDEATAEWLFNGHEVASRTFCEWRDKSDAACFLWATGDPAVGKTTVASQVIQHLRHRATSTNSTPVCRVGVAWTYISMAKSSEPQKARLVTWVLRSLIRTVLSQTPTMPAPAMDLVTKFKREGRSPGNAELLSCLKSICQVAYDDVYFIIDGLDEASHDACHELIGHLKELPPNARCMLTSRYNQAIQTALPLHSRIHIRANRRDAELYFAQELQRNTLFAGALRELERSKPGAALRAQEAIVDKTDESFLTAKLCLDELLKSSTPQEVEDALDDLPKSDELYQTIFRRLRDKWELPGNRQWAKRILTLVCFSEIKFAPRHLLYMVGLDLNDPRVDHTNLLDPSLITSLCDGLVTIHVKTELVDLVHIQAKKFFIEKQEDYFPDAHHDIAERYTAHVMAMSSIGFIENHDLGDMSKLAVKNLGPQVRQHLVQNLPGRFKNQRRMTSQSITATNAAALTSDPELRLSDERNEALFHKIAVMIDDPDCAAIICQVFCEISTWRPHQGTNPSEPNNALPTWKLLGWTRLHIAAAMGLVDVTRRFLDDTTLLNTVDFLGKTAVAVAVDRQHPDVAEVLVHAGAKVDIFSATGQTILLTAVGKGNVEFARRTLMSSESTAPWTRLLTGVRKEDKDLRLLLATLDGEATKVGRICTGSSVVKSSAAATALLLAADCGHLDILKILLAAAVPVDSRDGEGRTALHRAARRNDHAMVETLLDHSADVDAKSMFGQTAWTEIVAFPEHEDMVKLLVGRATNINVAHQDGVSSLYISAAGGHIALVSRLLSVGADPSIRTVYGWTPLHWGANAGHFDVAEKLLDFGADVNAISDTGQTPLELVVHSGSHHEHMRVSLLQNARIRTTAAYVQGDVRPRHPDCICTACQRNIPDRELAFACHACPPAPHTLCSPCLLGSGWCSDRGHAMQSAWAGPDGDPETIHVDFQSWEAIKDCSVAALLRKHGALTTLEAIGCFERSIERPLSMSDWQFMASYGRIRSMKDKLDERLLPYLSSYESPHESEHENDNEHASESDGDGNSDESHNEVVPLDPVASRDEPADPSATGP</sequence>
<dbReference type="InterPro" id="IPR027417">
    <property type="entry name" value="P-loop_NTPase"/>
</dbReference>
<dbReference type="InterPro" id="IPR035994">
    <property type="entry name" value="Nucleoside_phosphorylase_sf"/>
</dbReference>
<feature type="repeat" description="ANK" evidence="2">
    <location>
        <begin position="941"/>
        <end position="973"/>
    </location>
</feature>
<dbReference type="PANTHER" id="PTHR46082">
    <property type="entry name" value="ATP/GTP-BINDING PROTEIN-RELATED"/>
    <property type="match status" value="1"/>
</dbReference>
<dbReference type="Gene3D" id="3.40.50.1580">
    <property type="entry name" value="Nucleoside phosphorylase domain"/>
    <property type="match status" value="1"/>
</dbReference>
<dbReference type="Pfam" id="PF12796">
    <property type="entry name" value="Ank_2"/>
    <property type="match status" value="2"/>
</dbReference>
<evidence type="ECO:0000259" key="5">
    <source>
        <dbReference type="Pfam" id="PF24883"/>
    </source>
</evidence>
<accession>A0A6J3MI55</accession>
<dbReference type="GO" id="GO:0003824">
    <property type="term" value="F:catalytic activity"/>
    <property type="evidence" value="ECO:0007669"/>
    <property type="project" value="InterPro"/>
</dbReference>
<evidence type="ECO:0000256" key="2">
    <source>
        <dbReference type="PROSITE-ProRule" id="PRU00023"/>
    </source>
</evidence>
<reference evidence="7" key="1">
    <citation type="submission" date="2020-01" db="EMBL/GenBank/DDBJ databases">
        <authorList>
            <consortium name="DOE Joint Genome Institute"/>
            <person name="Haridas S."/>
            <person name="Albert R."/>
            <person name="Binder M."/>
            <person name="Bloem J."/>
            <person name="Labutti K."/>
            <person name="Salamov A."/>
            <person name="Andreopoulos B."/>
            <person name="Baker S.E."/>
            <person name="Barry K."/>
            <person name="Bills G."/>
            <person name="Bluhm B.H."/>
            <person name="Cannon C."/>
            <person name="Castanera R."/>
            <person name="Culley D.E."/>
            <person name="Daum C."/>
            <person name="Ezra D."/>
            <person name="Gonzalez J.B."/>
            <person name="Henrissat B."/>
            <person name="Kuo A."/>
            <person name="Liang C."/>
            <person name="Lipzen A."/>
            <person name="Lutzoni F."/>
            <person name="Magnuson J."/>
            <person name="Mondo S."/>
            <person name="Nolan M."/>
            <person name="Ohm R."/>
            <person name="Pangilinan J."/>
            <person name="Park H.-J."/>
            <person name="Ramirez L."/>
            <person name="Alfaro M."/>
            <person name="Sun H."/>
            <person name="Tritt A."/>
            <person name="Yoshinaga Y."/>
            <person name="Zwiers L.-H."/>
            <person name="Turgeon B.G."/>
            <person name="Goodwin S.B."/>
            <person name="Spatafora J.W."/>
            <person name="Crous P.W."/>
            <person name="Grigoriev I.V."/>
        </authorList>
    </citation>
    <scope>NUCLEOTIDE SEQUENCE</scope>
    <source>
        <strain evidence="7">CBS 342.82</strain>
    </source>
</reference>
<proteinExistence type="predicted"/>
<dbReference type="GeneID" id="54365032"/>
<reference evidence="7" key="3">
    <citation type="submission" date="2025-08" db="UniProtKB">
        <authorList>
            <consortium name="RefSeq"/>
        </authorList>
    </citation>
    <scope>IDENTIFICATION</scope>
    <source>
        <strain evidence="7">CBS 342.82</strain>
    </source>
</reference>
<dbReference type="Pfam" id="PF24883">
    <property type="entry name" value="NPHP3_N"/>
    <property type="match status" value="1"/>
</dbReference>
<dbReference type="GO" id="GO:0009116">
    <property type="term" value="P:nucleoside metabolic process"/>
    <property type="evidence" value="ECO:0007669"/>
    <property type="project" value="InterPro"/>
</dbReference>
<evidence type="ECO:0000313" key="7">
    <source>
        <dbReference type="RefSeq" id="XP_033464631.1"/>
    </source>
</evidence>
<dbReference type="SUPFAM" id="SSF52540">
    <property type="entry name" value="P-loop containing nucleoside triphosphate hydrolases"/>
    <property type="match status" value="1"/>
</dbReference>
<feature type="domain" description="Nephrocystin 3-like N-terminal" evidence="5">
    <location>
        <begin position="392"/>
        <end position="569"/>
    </location>
</feature>
<dbReference type="Proteomes" id="UP000504637">
    <property type="component" value="Unplaced"/>
</dbReference>
<dbReference type="InterPro" id="IPR053137">
    <property type="entry name" value="NLR-like"/>
</dbReference>
<evidence type="ECO:0000256" key="3">
    <source>
        <dbReference type="SAM" id="MobiDB-lite"/>
    </source>
</evidence>
<dbReference type="InterPro" id="IPR056884">
    <property type="entry name" value="NPHP3-like_N"/>
</dbReference>
<keyword evidence="6" id="KW-1185">Reference proteome</keyword>
<feature type="repeat" description="ANK" evidence="2">
    <location>
        <begin position="1179"/>
        <end position="1211"/>
    </location>
</feature>
<feature type="compositionally biased region" description="Basic and acidic residues" evidence="3">
    <location>
        <begin position="1394"/>
        <end position="1409"/>
    </location>
</feature>
<dbReference type="Gene3D" id="3.40.50.300">
    <property type="entry name" value="P-loop containing nucleotide triphosphate hydrolases"/>
    <property type="match status" value="1"/>
</dbReference>
<dbReference type="InterPro" id="IPR002110">
    <property type="entry name" value="Ankyrin_rpt"/>
</dbReference>
<feature type="repeat" description="ANK" evidence="2">
    <location>
        <begin position="1046"/>
        <end position="1078"/>
    </location>
</feature>
<dbReference type="PANTHER" id="PTHR46082:SF11">
    <property type="entry name" value="AAA+ ATPASE DOMAIN-CONTAINING PROTEIN-RELATED"/>
    <property type="match status" value="1"/>
</dbReference>
<protein>
    <recommendedName>
        <fullName evidence="8">Nucleoside phosphorylase domain-containing protein</fullName>
    </recommendedName>
</protein>
<evidence type="ECO:0000259" key="4">
    <source>
        <dbReference type="Pfam" id="PF01048"/>
    </source>
</evidence>
<reference evidence="7" key="2">
    <citation type="submission" date="2020-04" db="EMBL/GenBank/DDBJ databases">
        <authorList>
            <consortium name="NCBI Genome Project"/>
        </authorList>
    </citation>
    <scope>NUCLEOTIDE SEQUENCE</scope>
    <source>
        <strain evidence="7">CBS 342.82</strain>
    </source>
</reference>
<keyword evidence="1" id="KW-0677">Repeat</keyword>
<dbReference type="Pfam" id="PF01048">
    <property type="entry name" value="PNP_UDP_1"/>
    <property type="match status" value="1"/>
</dbReference>
<evidence type="ECO:0000256" key="1">
    <source>
        <dbReference type="ARBA" id="ARBA00022737"/>
    </source>
</evidence>
<dbReference type="PROSITE" id="PS50297">
    <property type="entry name" value="ANK_REP_REGION"/>
    <property type="match status" value="3"/>
</dbReference>
<dbReference type="SMART" id="SM00248">
    <property type="entry name" value="ANK"/>
    <property type="match status" value="7"/>
</dbReference>
<gene>
    <name evidence="7" type="ORF">K489DRAFT_406270</name>
</gene>
<feature type="region of interest" description="Disordered" evidence="3">
    <location>
        <begin position="1391"/>
        <end position="1443"/>
    </location>
</feature>